<dbReference type="EMBL" id="LFZN01000011">
    <property type="protein sequence ID" value="KXT05671.1"/>
    <property type="molecule type" value="Genomic_DNA"/>
</dbReference>
<evidence type="ECO:0000313" key="3">
    <source>
        <dbReference type="Proteomes" id="UP000070133"/>
    </source>
</evidence>
<reference evidence="2 3" key="1">
    <citation type="submission" date="2015-07" db="EMBL/GenBank/DDBJ databases">
        <title>Comparative genomics of the Sigatoka disease complex on banana suggests a link between parallel evolutionary changes in Pseudocercospora fijiensis and Pseudocercospora eumusae and increased virulence on the banana host.</title>
        <authorList>
            <person name="Chang T.-C."/>
            <person name="Salvucci A."/>
            <person name="Crous P.W."/>
            <person name="Stergiopoulos I."/>
        </authorList>
    </citation>
    <scope>NUCLEOTIDE SEQUENCE [LARGE SCALE GENOMIC DNA]</scope>
    <source>
        <strain evidence="2 3">CBS 114824</strain>
    </source>
</reference>
<keyword evidence="1" id="KW-0472">Membrane</keyword>
<sequence length="411" mass="47234">MPRAKTAPKKRRVATKPSAHRSLLSLPAEIRNRIWEYVIGGTEPTTEKLHPQKTDFIDVSSPDFKNHIRFVYTCKQIYHETHLMFYHRQKLLFPLNNTPASHLKLLRFAANISPKAHRFVGFETCWSLDHVDRTATQITNEERDSIHTLVVQMASLGWTKRICLLYEPNVFSQACIAGMLAGNLVWGEHAYENRMKRYVFRMLLKHVKTEYLRRRTVAAAWVFLAKPNFQTSRQLLQVWIPGFDPIGDPIRWVGVLLLAYLNFRLKMPFAPEEWNTKTQCLVSVGVQVVLKILWNMRHWVARQALMSLSLIKNLPGTLRAKRRRCERMYKRFQRGLEEKRKREAIHGLDASSTAIFALWPLLLCLVLCVGILVYEYTGPAASLLLSLGATVIGKAVAVFAFLGGYAHQAIA</sequence>
<name>A0A139HT84_9PEZI</name>
<keyword evidence="1" id="KW-1133">Transmembrane helix</keyword>
<evidence type="ECO:0008006" key="4">
    <source>
        <dbReference type="Google" id="ProtNLM"/>
    </source>
</evidence>
<dbReference type="PANTHER" id="PTHR42085:SF1">
    <property type="entry name" value="F-BOX DOMAIN-CONTAINING PROTEIN"/>
    <property type="match status" value="1"/>
</dbReference>
<protein>
    <recommendedName>
        <fullName evidence="4">F-box domain-containing protein</fullName>
    </recommendedName>
</protein>
<feature type="transmembrane region" description="Helical" evidence="1">
    <location>
        <begin position="380"/>
        <end position="406"/>
    </location>
</feature>
<proteinExistence type="predicted"/>
<dbReference type="Proteomes" id="UP000070133">
    <property type="component" value="Unassembled WGS sequence"/>
</dbReference>
<gene>
    <name evidence="2" type="ORF">AC578_5644</name>
</gene>
<dbReference type="AlphaFoldDB" id="A0A139HT84"/>
<dbReference type="InterPro" id="IPR038883">
    <property type="entry name" value="AN11006-like"/>
</dbReference>
<dbReference type="OrthoDB" id="5413827at2759"/>
<dbReference type="PANTHER" id="PTHR42085">
    <property type="entry name" value="F-BOX DOMAIN-CONTAINING PROTEIN"/>
    <property type="match status" value="1"/>
</dbReference>
<accession>A0A139HT84</accession>
<evidence type="ECO:0000256" key="1">
    <source>
        <dbReference type="SAM" id="Phobius"/>
    </source>
</evidence>
<keyword evidence="3" id="KW-1185">Reference proteome</keyword>
<comment type="caution">
    <text evidence="2">The sequence shown here is derived from an EMBL/GenBank/DDBJ whole genome shotgun (WGS) entry which is preliminary data.</text>
</comment>
<keyword evidence="1" id="KW-0812">Transmembrane</keyword>
<organism evidence="2 3">
    <name type="scientific">Pseudocercospora eumusae</name>
    <dbReference type="NCBI Taxonomy" id="321146"/>
    <lineage>
        <taxon>Eukaryota</taxon>
        <taxon>Fungi</taxon>
        <taxon>Dikarya</taxon>
        <taxon>Ascomycota</taxon>
        <taxon>Pezizomycotina</taxon>
        <taxon>Dothideomycetes</taxon>
        <taxon>Dothideomycetidae</taxon>
        <taxon>Mycosphaerellales</taxon>
        <taxon>Mycosphaerellaceae</taxon>
        <taxon>Pseudocercospora</taxon>
    </lineage>
</organism>
<feature type="transmembrane region" description="Helical" evidence="1">
    <location>
        <begin position="350"/>
        <end position="374"/>
    </location>
</feature>
<evidence type="ECO:0000313" key="2">
    <source>
        <dbReference type="EMBL" id="KXT05671.1"/>
    </source>
</evidence>